<comment type="caution">
    <text evidence="1">The sequence shown here is derived from an EMBL/GenBank/DDBJ whole genome shotgun (WGS) entry which is preliminary data.</text>
</comment>
<dbReference type="EMBL" id="BNAH01000005">
    <property type="protein sequence ID" value="GHE87414.1"/>
    <property type="molecule type" value="Genomic_DNA"/>
</dbReference>
<evidence type="ECO:0008006" key="3">
    <source>
        <dbReference type="Google" id="ProtNLM"/>
    </source>
</evidence>
<evidence type="ECO:0000313" key="1">
    <source>
        <dbReference type="EMBL" id="GHE87414.1"/>
    </source>
</evidence>
<organism evidence="1 2">
    <name type="scientific">Thalassotalea profundi</name>
    <dbReference type="NCBI Taxonomy" id="2036687"/>
    <lineage>
        <taxon>Bacteria</taxon>
        <taxon>Pseudomonadati</taxon>
        <taxon>Pseudomonadota</taxon>
        <taxon>Gammaproteobacteria</taxon>
        <taxon>Alteromonadales</taxon>
        <taxon>Colwelliaceae</taxon>
        <taxon>Thalassotalea</taxon>
    </lineage>
</organism>
<evidence type="ECO:0000313" key="2">
    <source>
        <dbReference type="Proteomes" id="UP000626370"/>
    </source>
</evidence>
<name>A0ABQ3IMX2_9GAMM</name>
<keyword evidence="2" id="KW-1185">Reference proteome</keyword>
<gene>
    <name evidence="1" type="ORF">GCM10011501_16090</name>
</gene>
<accession>A0ABQ3IMX2</accession>
<reference evidence="2" key="1">
    <citation type="journal article" date="2019" name="Int. J. Syst. Evol. Microbiol.">
        <title>The Global Catalogue of Microorganisms (GCM) 10K type strain sequencing project: providing services to taxonomists for standard genome sequencing and annotation.</title>
        <authorList>
            <consortium name="The Broad Institute Genomics Platform"/>
            <consortium name="The Broad Institute Genome Sequencing Center for Infectious Disease"/>
            <person name="Wu L."/>
            <person name="Ma J."/>
        </authorList>
    </citation>
    <scope>NUCLEOTIDE SEQUENCE [LARGE SCALE GENOMIC DNA]</scope>
    <source>
        <strain evidence="2">CGMCC 1.15922</strain>
    </source>
</reference>
<proteinExistence type="predicted"/>
<protein>
    <recommendedName>
        <fullName evidence="3">Phage protein</fullName>
    </recommendedName>
</protein>
<sequence>MKVIKHHFKIALEKRKQANETSVMRPSVKMQLADEALDALQIVVVGLIGEIERLNERVNDENR</sequence>
<dbReference type="Proteomes" id="UP000626370">
    <property type="component" value="Unassembled WGS sequence"/>
</dbReference>
<dbReference type="RefSeq" id="WP_189377746.1">
    <property type="nucleotide sequence ID" value="NZ_BNAH01000005.1"/>
</dbReference>